<dbReference type="AlphaFoldDB" id="C5T041"/>
<dbReference type="InterPro" id="IPR027417">
    <property type="entry name" value="P-loop_NTPase"/>
</dbReference>
<evidence type="ECO:0000313" key="3">
    <source>
        <dbReference type="EMBL" id="EER62149.1"/>
    </source>
</evidence>
<dbReference type="Pfam" id="PF13304">
    <property type="entry name" value="AAA_21"/>
    <property type="match status" value="1"/>
</dbReference>
<dbReference type="PANTHER" id="PTHR43581">
    <property type="entry name" value="ATP/GTP PHOSPHATASE"/>
    <property type="match status" value="1"/>
</dbReference>
<dbReference type="EMBL" id="ACQT01000003">
    <property type="protein sequence ID" value="EER62149.1"/>
    <property type="molecule type" value="Genomic_DNA"/>
</dbReference>
<accession>C5T041</accession>
<name>C5T041_ACIDE</name>
<evidence type="ECO:0000259" key="2">
    <source>
        <dbReference type="Pfam" id="PF20469"/>
    </source>
</evidence>
<feature type="domain" description="ATPase AAA-type core" evidence="1">
    <location>
        <begin position="25"/>
        <end position="338"/>
    </location>
</feature>
<keyword evidence="4" id="KW-1185">Reference proteome</keyword>
<dbReference type="SUPFAM" id="SSF52540">
    <property type="entry name" value="P-loop containing nucleoside triphosphate hydrolases"/>
    <property type="match status" value="1"/>
</dbReference>
<comment type="caution">
    <text evidence="3">The sequence shown here is derived from an EMBL/GenBank/DDBJ whole genome shotgun (WGS) entry which is preliminary data.</text>
</comment>
<dbReference type="PATRIC" id="fig|573060.9.peg.4942"/>
<dbReference type="OrthoDB" id="3322489at2"/>
<dbReference type="InterPro" id="IPR034139">
    <property type="entry name" value="TOPRIM_OLD"/>
</dbReference>
<dbReference type="PANTHER" id="PTHR43581:SF4">
    <property type="entry name" value="ATP_GTP PHOSPHATASE"/>
    <property type="match status" value="1"/>
</dbReference>
<evidence type="ECO:0000313" key="4">
    <source>
        <dbReference type="Proteomes" id="UP000003856"/>
    </source>
</evidence>
<keyword evidence="3" id="KW-0540">Nuclease</keyword>
<feature type="domain" description="OLD protein-like TOPRIM" evidence="2">
    <location>
        <begin position="388"/>
        <end position="452"/>
    </location>
</feature>
<evidence type="ECO:0000259" key="1">
    <source>
        <dbReference type="Pfam" id="PF13304"/>
    </source>
</evidence>
<dbReference type="GO" id="GO:0016887">
    <property type="term" value="F:ATP hydrolysis activity"/>
    <property type="evidence" value="ECO:0007669"/>
    <property type="project" value="InterPro"/>
</dbReference>
<keyword evidence="3" id="KW-0269">Exonuclease</keyword>
<reference evidence="3 4" key="1">
    <citation type="submission" date="2009-05" db="EMBL/GenBank/DDBJ databases">
        <title>The draft genome of Acidovorax delafieldii 2AN.</title>
        <authorList>
            <consortium name="US DOE Joint Genome Institute (JGI-PGF)"/>
            <person name="Lucas S."/>
            <person name="Copeland A."/>
            <person name="Lapidus A."/>
            <person name="Glavina del Rio T."/>
            <person name="Tice H."/>
            <person name="Bruce D."/>
            <person name="Goodwin L."/>
            <person name="Pitluck S."/>
            <person name="Larimer F."/>
            <person name="Land M.L."/>
            <person name="Hauser L."/>
            <person name="Shelobolina E.S."/>
            <person name="Picardal F."/>
            <person name="Roden E."/>
            <person name="Emerson D."/>
        </authorList>
    </citation>
    <scope>NUCLEOTIDE SEQUENCE [LARGE SCALE GENOMIC DNA]</scope>
    <source>
        <strain evidence="3 4">2AN</strain>
    </source>
</reference>
<dbReference type="CDD" id="cd01026">
    <property type="entry name" value="TOPRIM_OLD"/>
    <property type="match status" value="1"/>
</dbReference>
<sequence>MKLTRIYINNFRNFLELDVALDGSAVIVGENRVGKSNLLYALRLIFDPSLPDSARQLGQGDFCDGLGEPLEGEKITVFVELTDFEDDLDLLALLTDFRLDDAANTVRLTYEFRPIPGLDGFPQADEDYEFICFGGEAETKKFGHDVRRRIAMDLLPALRDAEGDLAAWRRSPLRPLLERAFAGVSGEELRGVRDAVHAATEQLAEFPAVQTLEKDLRALFTSMSGPKQDIEPSLGFGTTDVTRLFRNLKLLIDGGLRTIGEASLGSANVAFLTLKALELRQLMSENRRDHTLLAIEEPEAHLHPHLQRSVYRHLFEDLAAAPAGEQLSLLLTTHSPHIASVAPLRSLVLLRESKDESTVGTSAATIELTEDEEDDLARYLDVTRAEMLFARGIILVEGDAEKFLLPVFAASLGHDLDHLGITVCSVSGTNFTPYAKFLTALGIPFSIVTDWDPRIDRQALGFNRSWKLVQTIESARTGKEPTRLIRELKSIEDVNVFAERCEEHGVFTNVETLEVDLFRDDDFTTAILAALREQPWAAPRMAWLDEWEADPSTLNVENYLKMIEAIGKGRFAQRLASRVEGVAPPAYIANAIAYVVGRV</sequence>
<organism evidence="3 4">
    <name type="scientific">Acidovorax delafieldii 2AN</name>
    <dbReference type="NCBI Taxonomy" id="573060"/>
    <lineage>
        <taxon>Bacteria</taxon>
        <taxon>Pseudomonadati</taxon>
        <taxon>Pseudomonadota</taxon>
        <taxon>Betaproteobacteria</taxon>
        <taxon>Burkholderiales</taxon>
        <taxon>Comamonadaceae</taxon>
        <taxon>Acidovorax</taxon>
    </lineage>
</organism>
<dbReference type="Pfam" id="PF20469">
    <property type="entry name" value="OLD-like_TOPRIM"/>
    <property type="match status" value="1"/>
</dbReference>
<dbReference type="Proteomes" id="UP000003856">
    <property type="component" value="Unassembled WGS sequence"/>
</dbReference>
<protein>
    <submittedName>
        <fullName evidence="3">Putative exonuclease</fullName>
    </submittedName>
</protein>
<keyword evidence="3" id="KW-0378">Hydrolase</keyword>
<gene>
    <name evidence="3" type="ORF">AcdelDRAFT_0271</name>
</gene>
<dbReference type="InterPro" id="IPR051396">
    <property type="entry name" value="Bact_Antivir_Def_Nuclease"/>
</dbReference>
<dbReference type="GO" id="GO:0005524">
    <property type="term" value="F:ATP binding"/>
    <property type="evidence" value="ECO:0007669"/>
    <property type="project" value="InterPro"/>
</dbReference>
<dbReference type="Gene3D" id="3.40.50.300">
    <property type="entry name" value="P-loop containing nucleotide triphosphate hydrolases"/>
    <property type="match status" value="2"/>
</dbReference>
<proteinExistence type="predicted"/>
<dbReference type="GO" id="GO:0004527">
    <property type="term" value="F:exonuclease activity"/>
    <property type="evidence" value="ECO:0007669"/>
    <property type="project" value="UniProtKB-KW"/>
</dbReference>
<dbReference type="RefSeq" id="WP_005792916.1">
    <property type="nucleotide sequence ID" value="NZ_ACQT01000003.1"/>
</dbReference>
<dbReference type="InterPro" id="IPR003959">
    <property type="entry name" value="ATPase_AAA_core"/>
</dbReference>